<keyword evidence="4" id="KW-1185">Reference proteome</keyword>
<gene>
    <name evidence="3" type="ORF">BON30_31520</name>
</gene>
<proteinExistence type="predicted"/>
<reference evidence="4" key="1">
    <citation type="submission" date="2016-11" db="EMBL/GenBank/DDBJ databases">
        <authorList>
            <person name="Shukria A."/>
            <person name="Stevens D.C."/>
        </authorList>
    </citation>
    <scope>NUCLEOTIDE SEQUENCE [LARGE SCALE GENOMIC DNA]</scope>
    <source>
        <strain evidence="4">Cbfe23</strain>
    </source>
</reference>
<dbReference type="GO" id="GO:0006302">
    <property type="term" value="P:double-strand break repair"/>
    <property type="evidence" value="ECO:0007669"/>
    <property type="project" value="InterPro"/>
</dbReference>
<protein>
    <recommendedName>
        <fullName evidence="5">AAA family ATPase</fullName>
    </recommendedName>
</protein>
<dbReference type="PANTHER" id="PTHR43581">
    <property type="entry name" value="ATP/GTP PHOSPHATASE"/>
    <property type="match status" value="1"/>
</dbReference>
<reference evidence="3 4" key="2">
    <citation type="submission" date="2016-12" db="EMBL/GenBank/DDBJ databases">
        <title>Draft Genome Sequence of Cystobacter ferrugineus Strain Cbfe23.</title>
        <authorList>
            <person name="Akbar S."/>
            <person name="Dowd S.E."/>
            <person name="Stevens D.C."/>
        </authorList>
    </citation>
    <scope>NUCLEOTIDE SEQUENCE [LARGE SCALE GENOMIC DNA]</scope>
    <source>
        <strain evidence="3 4">Cbfe23</strain>
    </source>
</reference>
<evidence type="ECO:0000313" key="3">
    <source>
        <dbReference type="EMBL" id="OJH37110.1"/>
    </source>
</evidence>
<dbReference type="PANTHER" id="PTHR43581:SF2">
    <property type="entry name" value="EXCINUCLEASE ATPASE SUBUNIT"/>
    <property type="match status" value="1"/>
</dbReference>
<dbReference type="Pfam" id="PF13476">
    <property type="entry name" value="AAA_23"/>
    <property type="match status" value="1"/>
</dbReference>
<sequence>MYISRIELENIRGFRSGDLRVDLDLRRPDGRYAGWTVLAGRNGSGKSTLLKAVALAVVGPFVARGLQQSFAGWIREKEKKAVVRTELDFDGMVDGFDELSGNLAEPLAAWIEWLSLESKPEPALDFPRLPSKVGLESGQMAYFRNVDGPLFHGPWGDNPVGWFIAGYGPSRRLSNHPLDAHRQAEGPLQASRLASLFREDVSLAEGVQWLRELHLRRLEEKPGAELLLNGVLKLLNDNLLPDSTRVEKVDSEGLWVTQRGVALPLREMSDGYRTVIALVMDLARQLHATYDEFHPVQQDGTWRVLLPGVVLIDEIELHLHLAWQRRIGFWFKAHFPNIQFIVTTHSPFVCQAADPKGLIRLPAPGENRTAEHVSDELFKTVVNGTVDEAALTELFGLEHVHSDSSEQLRERVAQLEARILEGEATAEDREELGRLAAQLPDTGSALVDRAVRKFGLDT</sequence>
<dbReference type="GO" id="GO:0016887">
    <property type="term" value="F:ATP hydrolysis activity"/>
    <property type="evidence" value="ECO:0007669"/>
    <property type="project" value="InterPro"/>
</dbReference>
<dbReference type="Gene3D" id="3.40.50.300">
    <property type="entry name" value="P-loop containing nucleotide triphosphate hydrolases"/>
    <property type="match status" value="2"/>
</dbReference>
<comment type="caution">
    <text evidence="3">The sequence shown here is derived from an EMBL/GenBank/DDBJ whole genome shotgun (WGS) entry which is preliminary data.</text>
</comment>
<dbReference type="Proteomes" id="UP000182229">
    <property type="component" value="Unassembled WGS sequence"/>
</dbReference>
<feature type="domain" description="Rad50/SbcC-type AAA" evidence="2">
    <location>
        <begin position="5"/>
        <end position="61"/>
    </location>
</feature>
<dbReference type="InterPro" id="IPR027417">
    <property type="entry name" value="P-loop_NTPase"/>
</dbReference>
<evidence type="ECO:0000259" key="1">
    <source>
        <dbReference type="Pfam" id="PF13304"/>
    </source>
</evidence>
<evidence type="ECO:0000259" key="2">
    <source>
        <dbReference type="Pfam" id="PF13476"/>
    </source>
</evidence>
<evidence type="ECO:0000313" key="4">
    <source>
        <dbReference type="Proteomes" id="UP000182229"/>
    </source>
</evidence>
<dbReference type="AlphaFoldDB" id="A0A1L9B4G8"/>
<dbReference type="SUPFAM" id="SSF52540">
    <property type="entry name" value="P-loop containing nucleoside triphosphate hydrolases"/>
    <property type="match status" value="1"/>
</dbReference>
<dbReference type="InterPro" id="IPR038729">
    <property type="entry name" value="Rad50/SbcC_AAA"/>
</dbReference>
<dbReference type="InterPro" id="IPR003959">
    <property type="entry name" value="ATPase_AAA_core"/>
</dbReference>
<organism evidence="3 4">
    <name type="scientific">Cystobacter ferrugineus</name>
    <dbReference type="NCBI Taxonomy" id="83449"/>
    <lineage>
        <taxon>Bacteria</taxon>
        <taxon>Pseudomonadati</taxon>
        <taxon>Myxococcota</taxon>
        <taxon>Myxococcia</taxon>
        <taxon>Myxococcales</taxon>
        <taxon>Cystobacterineae</taxon>
        <taxon>Archangiaceae</taxon>
        <taxon>Cystobacter</taxon>
    </lineage>
</organism>
<dbReference type="GO" id="GO:0005524">
    <property type="term" value="F:ATP binding"/>
    <property type="evidence" value="ECO:0007669"/>
    <property type="project" value="InterPro"/>
</dbReference>
<dbReference type="InterPro" id="IPR051396">
    <property type="entry name" value="Bact_Antivir_Def_Nuclease"/>
</dbReference>
<evidence type="ECO:0008006" key="5">
    <source>
        <dbReference type="Google" id="ProtNLM"/>
    </source>
</evidence>
<accession>A0A1L9B4G8</accession>
<dbReference type="STRING" id="83449.BON30_31520"/>
<feature type="domain" description="ATPase AAA-type core" evidence="1">
    <location>
        <begin position="232"/>
        <end position="349"/>
    </location>
</feature>
<dbReference type="RefSeq" id="WP_071902257.1">
    <property type="nucleotide sequence ID" value="NZ_MPIN01000009.1"/>
</dbReference>
<dbReference type="EMBL" id="MPIN01000009">
    <property type="protein sequence ID" value="OJH37110.1"/>
    <property type="molecule type" value="Genomic_DNA"/>
</dbReference>
<dbReference type="OrthoDB" id="9784297at2"/>
<dbReference type="Pfam" id="PF13304">
    <property type="entry name" value="AAA_21"/>
    <property type="match status" value="1"/>
</dbReference>
<name>A0A1L9B4G8_9BACT</name>